<dbReference type="EMBL" id="PCSU01000061">
    <property type="protein sequence ID" value="PIP56342.1"/>
    <property type="molecule type" value="Genomic_DNA"/>
</dbReference>
<organism evidence="1 2">
    <name type="scientific">candidate division WWE3 bacterium CG22_combo_CG10-13_8_21_14_all_39_12</name>
    <dbReference type="NCBI Taxonomy" id="1975094"/>
    <lineage>
        <taxon>Bacteria</taxon>
        <taxon>Katanobacteria</taxon>
    </lineage>
</organism>
<dbReference type="AlphaFoldDB" id="A0A2H0BF89"/>
<dbReference type="InterPro" id="IPR013078">
    <property type="entry name" value="His_Pase_superF_clade-1"/>
</dbReference>
<reference evidence="1 2" key="1">
    <citation type="submission" date="2017-09" db="EMBL/GenBank/DDBJ databases">
        <title>Depth-based differentiation of microbial function through sediment-hosted aquifers and enrichment of novel symbionts in the deep terrestrial subsurface.</title>
        <authorList>
            <person name="Probst A.J."/>
            <person name="Ladd B."/>
            <person name="Jarett J.K."/>
            <person name="Geller-Mcgrath D.E."/>
            <person name="Sieber C.M."/>
            <person name="Emerson J.B."/>
            <person name="Anantharaman K."/>
            <person name="Thomas B.C."/>
            <person name="Malmstrom R."/>
            <person name="Stieglmeier M."/>
            <person name="Klingl A."/>
            <person name="Woyke T."/>
            <person name="Ryan C.M."/>
            <person name="Banfield J.F."/>
        </authorList>
    </citation>
    <scope>NUCLEOTIDE SEQUENCE [LARGE SCALE GENOMIC DNA]</scope>
    <source>
        <strain evidence="1">CG22_combo_CG10-13_8_21_14_all_39_12</strain>
    </source>
</reference>
<proteinExistence type="predicted"/>
<protein>
    <recommendedName>
        <fullName evidence="3">Histidine phosphatase family protein</fullName>
    </recommendedName>
</protein>
<sequence length="199" mass="22967">MHVPIFCYNTYVTKLVFITHPSVEIDEFTPIDQWNLSEEGIEQAQRLSSLQELSKFDTLYSSPEPKSVTVALMLSDYYHKLLPIDHKVVGLKEIHGRRFIPPEIFKEATKMWFDNPTQNPNGWESLKEAQKRIVFTIENIMSKEKDNTVVIVGHGGTGTLLKCSIKKVKPVIEEDQSSQGSYFVADWDTRSLVKDWQQY</sequence>
<accession>A0A2H0BF89</accession>
<name>A0A2H0BF89_UNCKA</name>
<dbReference type="Pfam" id="PF00300">
    <property type="entry name" value="His_Phos_1"/>
    <property type="match status" value="1"/>
</dbReference>
<dbReference type="Proteomes" id="UP000228495">
    <property type="component" value="Unassembled WGS sequence"/>
</dbReference>
<comment type="caution">
    <text evidence="1">The sequence shown here is derived from an EMBL/GenBank/DDBJ whole genome shotgun (WGS) entry which is preliminary data.</text>
</comment>
<dbReference type="SUPFAM" id="SSF53254">
    <property type="entry name" value="Phosphoglycerate mutase-like"/>
    <property type="match status" value="1"/>
</dbReference>
<dbReference type="InterPro" id="IPR029033">
    <property type="entry name" value="His_PPase_superfam"/>
</dbReference>
<dbReference type="Gene3D" id="3.40.50.1240">
    <property type="entry name" value="Phosphoglycerate mutase-like"/>
    <property type="match status" value="1"/>
</dbReference>
<evidence type="ECO:0000313" key="2">
    <source>
        <dbReference type="Proteomes" id="UP000228495"/>
    </source>
</evidence>
<evidence type="ECO:0000313" key="1">
    <source>
        <dbReference type="EMBL" id="PIP56342.1"/>
    </source>
</evidence>
<gene>
    <name evidence="1" type="ORF">COX05_03560</name>
</gene>
<evidence type="ECO:0008006" key="3">
    <source>
        <dbReference type="Google" id="ProtNLM"/>
    </source>
</evidence>